<keyword evidence="4" id="KW-1185">Reference proteome</keyword>
<dbReference type="PANTHER" id="PTHR12289">
    <property type="entry name" value="METAXIN RELATED"/>
    <property type="match status" value="1"/>
</dbReference>
<comment type="caution">
    <text evidence="3">The sequence shown here is derived from an EMBL/GenBank/DDBJ whole genome shotgun (WGS) entry which is preliminary data.</text>
</comment>
<evidence type="ECO:0000256" key="1">
    <source>
        <dbReference type="ARBA" id="ARBA00006475"/>
    </source>
</evidence>
<proteinExistence type="inferred from homology"/>
<dbReference type="SFLD" id="SFLDG01180">
    <property type="entry name" value="SUF1"/>
    <property type="match status" value="1"/>
</dbReference>
<organism evidence="3 4">
    <name type="scientific">Aureobasidium pullulans</name>
    <name type="common">Black yeast</name>
    <name type="synonym">Pullularia pullulans</name>
    <dbReference type="NCBI Taxonomy" id="5580"/>
    <lineage>
        <taxon>Eukaryota</taxon>
        <taxon>Fungi</taxon>
        <taxon>Dikarya</taxon>
        <taxon>Ascomycota</taxon>
        <taxon>Pezizomycotina</taxon>
        <taxon>Dothideomycetes</taxon>
        <taxon>Dothideomycetidae</taxon>
        <taxon>Dothideales</taxon>
        <taxon>Saccotheciaceae</taxon>
        <taxon>Aureobasidium</taxon>
    </lineage>
</organism>
<evidence type="ECO:0000259" key="2">
    <source>
        <dbReference type="Pfam" id="PF17172"/>
    </source>
</evidence>
<evidence type="ECO:0000313" key="3">
    <source>
        <dbReference type="EMBL" id="KAK5999298.1"/>
    </source>
</evidence>
<dbReference type="InterPro" id="IPR050931">
    <property type="entry name" value="Mito_Protein_Transport_Metaxin"/>
</dbReference>
<dbReference type="SFLD" id="SFLDG01200">
    <property type="entry name" value="SUF1.1"/>
    <property type="match status" value="1"/>
</dbReference>
<dbReference type="InterPro" id="IPR040079">
    <property type="entry name" value="Glutathione_S-Trfase"/>
</dbReference>
<dbReference type="Pfam" id="PF17172">
    <property type="entry name" value="GST_N_4"/>
    <property type="match status" value="1"/>
</dbReference>
<protein>
    <recommendedName>
        <fullName evidence="2">Thioredoxin-like fold domain-containing protein</fullName>
    </recommendedName>
</protein>
<gene>
    <name evidence="3" type="ORF">QM012_005623</name>
</gene>
<feature type="domain" description="Thioredoxin-like fold" evidence="2">
    <location>
        <begin position="22"/>
        <end position="121"/>
    </location>
</feature>
<evidence type="ECO:0000313" key="4">
    <source>
        <dbReference type="Proteomes" id="UP001341245"/>
    </source>
</evidence>
<accession>A0ABR0T4E3</accession>
<dbReference type="Proteomes" id="UP001341245">
    <property type="component" value="Unassembled WGS sequence"/>
</dbReference>
<dbReference type="PANTHER" id="PTHR12289:SF41">
    <property type="entry name" value="FAILED AXON CONNECTIONS-RELATED"/>
    <property type="match status" value="1"/>
</dbReference>
<dbReference type="SFLD" id="SFLDS00019">
    <property type="entry name" value="Glutathione_Transferase_(cytos"/>
    <property type="match status" value="1"/>
</dbReference>
<dbReference type="InterPro" id="IPR012336">
    <property type="entry name" value="Thioredoxin-like_fold"/>
</dbReference>
<dbReference type="EMBL" id="JASGXD010000028">
    <property type="protein sequence ID" value="KAK5999298.1"/>
    <property type="molecule type" value="Genomic_DNA"/>
</dbReference>
<comment type="similarity">
    <text evidence="1">Belongs to the FAX family.</text>
</comment>
<dbReference type="InterPro" id="IPR026928">
    <property type="entry name" value="FAX/IsoI-like"/>
</dbReference>
<name>A0ABR0T4E3_AURPU</name>
<reference evidence="3 4" key="1">
    <citation type="submission" date="2023-11" db="EMBL/GenBank/DDBJ databases">
        <title>Draft genome sequence and annotation of the polyextremotolerant black yeast-like fungus Aureobasidium pullulans NRRL 62042.</title>
        <authorList>
            <person name="Dielentheis-Frenken M.R.E."/>
            <person name="Wibberg D."/>
            <person name="Blank L.M."/>
            <person name="Tiso T."/>
        </authorList>
    </citation>
    <scope>NUCLEOTIDE SEQUENCE [LARGE SCALE GENOMIC DNA]</scope>
    <source>
        <strain evidence="3 4">NRRL 62042</strain>
    </source>
</reference>
<sequence length="258" mass="29277">MTTTAITVYRGFQGKGYYTWSPFVTKLEARLRFAGISYDVDSGSPMKASRGKIPYIQLATAGEPVRTLGDSELIIEQLVNEGLLEDWNAGMSPVKQALDYSVRALLEDKLYFYQVYEKWIENYYAMRSVVLAALPYPAQLFVGLLIYRSNKQTLQGQGTLRYTPEEIGDLRLQIWQHINVLLNASKADAQVKGDEVYWLFGKQEPSEADAVLYGFIVGALVCSAAPKTQVVVRGFPVIVDYARRIHDRFFPDYTNWDQ</sequence>